<sequence length="199" mass="22422">MNIVCLDMEGVLVPEIWIAFAEETGIPELKLTTRDEPDYDKLMNYRIKILKEHGLGLKEIQDVIAKIDLMPGAKEFLDELRSITQVIILSDTFEQFATPLMKKLDWPTIFCNTLEVAENGEITGFRMRCPQSKLTTVKALQSIGYDTIASGDSFNDLGMIQASKAGFLFKSTDAIKNDYPDIPAYEEYSELLDAIKKAL</sequence>
<dbReference type="InterPro" id="IPR036412">
    <property type="entry name" value="HAD-like_sf"/>
</dbReference>
<dbReference type="NCBIfam" id="NF010109">
    <property type="entry name" value="PRK13582.1"/>
    <property type="match status" value="1"/>
</dbReference>
<evidence type="ECO:0000256" key="2">
    <source>
        <dbReference type="ARBA" id="ARBA00009184"/>
    </source>
</evidence>
<proteinExistence type="inferred from homology"/>
<evidence type="ECO:0000313" key="14">
    <source>
        <dbReference type="EMBL" id="SJZ40195.1"/>
    </source>
</evidence>
<evidence type="ECO:0000256" key="3">
    <source>
        <dbReference type="ARBA" id="ARBA00012640"/>
    </source>
</evidence>
<dbReference type="GO" id="GO:0036424">
    <property type="term" value="F:L-phosphoserine phosphatase activity"/>
    <property type="evidence" value="ECO:0007669"/>
    <property type="project" value="TreeGrafter"/>
</dbReference>
<dbReference type="EMBL" id="FUWW01000003">
    <property type="protein sequence ID" value="SJZ40195.1"/>
    <property type="molecule type" value="Genomic_DNA"/>
</dbReference>
<dbReference type="Proteomes" id="UP000190657">
    <property type="component" value="Unassembled WGS sequence"/>
</dbReference>
<comment type="catalytic activity">
    <reaction evidence="9">
        <text>O-phospho-L-serine + H2O = L-serine + phosphate</text>
        <dbReference type="Rhea" id="RHEA:21208"/>
        <dbReference type="ChEBI" id="CHEBI:15377"/>
        <dbReference type="ChEBI" id="CHEBI:33384"/>
        <dbReference type="ChEBI" id="CHEBI:43474"/>
        <dbReference type="ChEBI" id="CHEBI:57524"/>
        <dbReference type="EC" id="3.1.3.3"/>
    </reaction>
</comment>
<dbReference type="InterPro" id="IPR023214">
    <property type="entry name" value="HAD_sf"/>
</dbReference>
<feature type="binding site" evidence="13">
    <location>
        <position position="7"/>
    </location>
    <ligand>
        <name>Mg(2+)</name>
        <dbReference type="ChEBI" id="CHEBI:18420"/>
    </ligand>
</feature>
<evidence type="ECO:0000256" key="5">
    <source>
        <dbReference type="ARBA" id="ARBA00022723"/>
    </source>
</evidence>
<comment type="catalytic activity">
    <reaction evidence="10">
        <text>O-phospho-D-serine + H2O = D-serine + phosphate</text>
        <dbReference type="Rhea" id="RHEA:24873"/>
        <dbReference type="ChEBI" id="CHEBI:15377"/>
        <dbReference type="ChEBI" id="CHEBI:35247"/>
        <dbReference type="ChEBI" id="CHEBI:43474"/>
        <dbReference type="ChEBI" id="CHEBI:58680"/>
        <dbReference type="EC" id="3.1.3.3"/>
    </reaction>
</comment>
<dbReference type="Gene3D" id="3.40.50.1000">
    <property type="entry name" value="HAD superfamily/HAD-like"/>
    <property type="match status" value="1"/>
</dbReference>
<dbReference type="InterPro" id="IPR011863">
    <property type="entry name" value="HSK-PSP"/>
</dbReference>
<evidence type="ECO:0000313" key="15">
    <source>
        <dbReference type="Proteomes" id="UP000190657"/>
    </source>
</evidence>
<dbReference type="AlphaFoldDB" id="A0A1T4KCY8"/>
<evidence type="ECO:0000256" key="11">
    <source>
        <dbReference type="PIRSR" id="PIRSR611863-1"/>
    </source>
</evidence>
<dbReference type="GO" id="GO:0000287">
    <property type="term" value="F:magnesium ion binding"/>
    <property type="evidence" value="ECO:0007669"/>
    <property type="project" value="TreeGrafter"/>
</dbReference>
<dbReference type="GO" id="GO:0006564">
    <property type="term" value="P:L-serine biosynthetic process"/>
    <property type="evidence" value="ECO:0007669"/>
    <property type="project" value="UniProtKB-KW"/>
</dbReference>
<comment type="cofactor">
    <cofactor evidence="13">
        <name>Mg(2+)</name>
        <dbReference type="ChEBI" id="CHEBI:18420"/>
    </cofactor>
    <text evidence="13">Binds 1 Mg(2+) ion per subunit.</text>
</comment>
<accession>A0A1T4KCY8</accession>
<feature type="binding site" evidence="12">
    <location>
        <position position="46"/>
    </location>
    <ligand>
        <name>substrate</name>
    </ligand>
</feature>
<comment type="pathway">
    <text evidence="1">Amino-acid biosynthesis; L-serine biosynthesis; L-serine from 3-phospho-D-glycerate: step 3/3.</text>
</comment>
<feature type="active site" description="Proton donor" evidence="11">
    <location>
        <position position="9"/>
    </location>
</feature>
<name>A0A1T4KCY8_9FIRM</name>
<dbReference type="NCBIfam" id="TIGR02137">
    <property type="entry name" value="HSK-PSP"/>
    <property type="match status" value="1"/>
</dbReference>
<dbReference type="SUPFAM" id="SSF56784">
    <property type="entry name" value="HAD-like"/>
    <property type="match status" value="1"/>
</dbReference>
<feature type="active site" description="Nucleophile" evidence="11">
    <location>
        <position position="7"/>
    </location>
</feature>
<feature type="binding site" evidence="12">
    <location>
        <position position="15"/>
    </location>
    <ligand>
        <name>substrate</name>
    </ligand>
</feature>
<feature type="binding site" evidence="12">
    <location>
        <position position="133"/>
    </location>
    <ligand>
        <name>substrate</name>
    </ligand>
</feature>
<keyword evidence="7" id="KW-0460">Magnesium</keyword>
<evidence type="ECO:0000256" key="6">
    <source>
        <dbReference type="ARBA" id="ARBA00022801"/>
    </source>
</evidence>
<dbReference type="PANTHER" id="PTHR43344">
    <property type="entry name" value="PHOSPHOSERINE PHOSPHATASE"/>
    <property type="match status" value="1"/>
</dbReference>
<dbReference type="GO" id="GO:0005737">
    <property type="term" value="C:cytoplasm"/>
    <property type="evidence" value="ECO:0007669"/>
    <property type="project" value="TreeGrafter"/>
</dbReference>
<feature type="binding site" evidence="13">
    <location>
        <position position="152"/>
    </location>
    <ligand>
        <name>Mg(2+)</name>
        <dbReference type="ChEBI" id="CHEBI:18420"/>
    </ligand>
</feature>
<keyword evidence="6" id="KW-0378">Hydrolase</keyword>
<evidence type="ECO:0000256" key="12">
    <source>
        <dbReference type="PIRSR" id="PIRSR611863-2"/>
    </source>
</evidence>
<dbReference type="InterPro" id="IPR050582">
    <property type="entry name" value="HAD-like_SerB"/>
</dbReference>
<dbReference type="Gene3D" id="3.90.1470.10">
    <property type="entry name" value="thrh gene product, domain 2"/>
    <property type="match status" value="1"/>
</dbReference>
<keyword evidence="8" id="KW-0718">Serine biosynthesis</keyword>
<gene>
    <name evidence="14" type="ORF">SAMN02745114_00424</name>
</gene>
<dbReference type="RefSeq" id="WP_078767922.1">
    <property type="nucleotide sequence ID" value="NZ_FUWW01000003.1"/>
</dbReference>
<keyword evidence="4" id="KW-0028">Amino-acid biosynthesis</keyword>
<feature type="binding site" evidence="12">
    <location>
        <position position="155"/>
    </location>
    <ligand>
        <name>substrate</name>
    </ligand>
</feature>
<dbReference type="Pfam" id="PF00702">
    <property type="entry name" value="Hydrolase"/>
    <property type="match status" value="1"/>
</dbReference>
<evidence type="ECO:0000256" key="13">
    <source>
        <dbReference type="PIRSR" id="PIRSR611863-3"/>
    </source>
</evidence>
<dbReference type="STRING" id="290054.SAMN02745114_00424"/>
<dbReference type="PANTHER" id="PTHR43344:SF2">
    <property type="entry name" value="PHOSPHOSERINE PHOSPHATASE"/>
    <property type="match status" value="1"/>
</dbReference>
<comment type="similarity">
    <text evidence="2">Belongs to the HAD-like hydrolase superfamily. SerB family.</text>
</comment>
<keyword evidence="5" id="KW-0479">Metal-binding</keyword>
<feature type="binding site" evidence="13">
    <location>
        <position position="9"/>
    </location>
    <ligand>
        <name>Mg(2+)</name>
        <dbReference type="ChEBI" id="CHEBI:18420"/>
    </ligand>
</feature>
<feature type="binding site" evidence="12">
    <location>
        <begin position="90"/>
        <end position="91"/>
    </location>
    <ligand>
        <name>substrate</name>
    </ligand>
</feature>
<dbReference type="EC" id="3.1.3.3" evidence="3"/>
<organism evidence="14 15">
    <name type="scientific">Eubacterium coprostanoligenes</name>
    <dbReference type="NCBI Taxonomy" id="290054"/>
    <lineage>
        <taxon>Bacteria</taxon>
        <taxon>Bacillati</taxon>
        <taxon>Bacillota</taxon>
        <taxon>Clostridia</taxon>
        <taxon>Eubacteriales</taxon>
        <taxon>Eubacteriaceae</taxon>
        <taxon>Eubacterium</taxon>
    </lineage>
</organism>
<evidence type="ECO:0000256" key="1">
    <source>
        <dbReference type="ARBA" id="ARBA00005135"/>
    </source>
</evidence>
<evidence type="ECO:0000256" key="10">
    <source>
        <dbReference type="ARBA" id="ARBA00048523"/>
    </source>
</evidence>
<dbReference type="OrthoDB" id="9801134at2"/>
<evidence type="ECO:0000256" key="4">
    <source>
        <dbReference type="ARBA" id="ARBA00022605"/>
    </source>
</evidence>
<evidence type="ECO:0000256" key="9">
    <source>
        <dbReference type="ARBA" id="ARBA00048138"/>
    </source>
</evidence>
<reference evidence="14 15" key="1">
    <citation type="submission" date="2017-02" db="EMBL/GenBank/DDBJ databases">
        <authorList>
            <person name="Peterson S.W."/>
        </authorList>
    </citation>
    <scope>NUCLEOTIDE SEQUENCE [LARGE SCALE GENOMIC DNA]</scope>
    <source>
        <strain evidence="14 15">ATCC 51222</strain>
    </source>
</reference>
<keyword evidence="15" id="KW-1185">Reference proteome</keyword>
<protein>
    <recommendedName>
        <fullName evidence="3">phosphoserine phosphatase</fullName>
        <ecNumber evidence="3">3.1.3.3</ecNumber>
    </recommendedName>
</protein>
<evidence type="ECO:0000256" key="8">
    <source>
        <dbReference type="ARBA" id="ARBA00023299"/>
    </source>
</evidence>
<evidence type="ECO:0000256" key="7">
    <source>
        <dbReference type="ARBA" id="ARBA00022842"/>
    </source>
</evidence>